<dbReference type="SUPFAM" id="SSF48452">
    <property type="entry name" value="TPR-like"/>
    <property type="match status" value="1"/>
</dbReference>
<proteinExistence type="inferred from homology"/>
<dbReference type="Pfam" id="PF14322">
    <property type="entry name" value="SusD-like_3"/>
    <property type="match status" value="1"/>
</dbReference>
<dbReference type="OrthoDB" id="5694214at2"/>
<dbReference type="CDD" id="cd08977">
    <property type="entry name" value="SusD"/>
    <property type="match status" value="1"/>
</dbReference>
<reference evidence="10" key="1">
    <citation type="submission" date="2016-10" db="EMBL/GenBank/DDBJ databases">
        <authorList>
            <person name="Varghese N."/>
            <person name="Submissions S."/>
        </authorList>
    </citation>
    <scope>NUCLEOTIDE SEQUENCE [LARGE SCALE GENOMIC DNA]</scope>
    <source>
        <strain evidence="10">DSM 21580</strain>
    </source>
</reference>
<dbReference type="InterPro" id="IPR011990">
    <property type="entry name" value="TPR-like_helical_dom_sf"/>
</dbReference>
<evidence type="ECO:0000256" key="1">
    <source>
        <dbReference type="ARBA" id="ARBA00004442"/>
    </source>
</evidence>
<protein>
    <submittedName>
        <fullName evidence="9">Starch-binding associating with outer membrane</fullName>
    </submittedName>
</protein>
<evidence type="ECO:0000313" key="10">
    <source>
        <dbReference type="Proteomes" id="UP000236738"/>
    </source>
</evidence>
<evidence type="ECO:0000256" key="2">
    <source>
        <dbReference type="ARBA" id="ARBA00006275"/>
    </source>
</evidence>
<dbReference type="InterPro" id="IPR033985">
    <property type="entry name" value="SusD-like_N"/>
</dbReference>
<dbReference type="AlphaFoldDB" id="A0A1H6B8Y8"/>
<evidence type="ECO:0000256" key="3">
    <source>
        <dbReference type="ARBA" id="ARBA00022729"/>
    </source>
</evidence>
<dbReference type="Gene3D" id="1.25.40.390">
    <property type="match status" value="1"/>
</dbReference>
<evidence type="ECO:0000259" key="7">
    <source>
        <dbReference type="Pfam" id="PF07980"/>
    </source>
</evidence>
<organism evidence="9 10">
    <name type="scientific">Halpernia humi</name>
    <dbReference type="NCBI Taxonomy" id="493375"/>
    <lineage>
        <taxon>Bacteria</taxon>
        <taxon>Pseudomonadati</taxon>
        <taxon>Bacteroidota</taxon>
        <taxon>Flavobacteriia</taxon>
        <taxon>Flavobacteriales</taxon>
        <taxon>Weeksellaceae</taxon>
        <taxon>Chryseobacterium group</taxon>
        <taxon>Halpernia</taxon>
    </lineage>
</organism>
<evidence type="ECO:0000256" key="6">
    <source>
        <dbReference type="SAM" id="SignalP"/>
    </source>
</evidence>
<feature type="domain" description="SusD-like N-terminal" evidence="8">
    <location>
        <begin position="24"/>
        <end position="235"/>
    </location>
</feature>
<dbReference type="Pfam" id="PF07980">
    <property type="entry name" value="SusD_RagB"/>
    <property type="match status" value="1"/>
</dbReference>
<evidence type="ECO:0000313" key="9">
    <source>
        <dbReference type="EMBL" id="SEG57014.1"/>
    </source>
</evidence>
<sequence length="488" mass="53581">MNKKIILVSTLLIFAAVNQSCSNDFLDVKPTEAVSATDVSLYNNNAGAESFITANYAKFLDWNISSFSWNGVSSITSDDADKGSSPGDTGSDKDLLDALNFNATMPSFQDVWQGNFQAINRSNQALLFLPLLDKADASLRARLIGEAKFLRAFAYFTLVRSFGGVPIVDHVANPGDEADRAMLLTKKTKEEVYAFIENDLKDAIAALPDKSAYTGANVGRASKGAAYALLAKVSLYEKKWQQVIDNCNLVVGYSLTPNFADIYKISGENNQESIFEIQGKGGQSQPGIQQYSQTQGARGAGGWGWGFNTPSQNLVDAYNAAGDTVRRDATIIFRNSTLYDGRVVPSTVENPYYNYKCYSSNFTGDDDSDANIRYLRYSEVLLMKAEAMNELNQTSAAAPFLNEVRYRAHLPKTTAVSQADMRIAIWKERRLELAFEHDRWFDLVRTGQAAAAMAADGKTFTVGKNEVFPIPQSFISEAKGLTAQNPGY</sequence>
<name>A0A1H6B8Y8_9FLAO</name>
<dbReference type="InterPro" id="IPR012944">
    <property type="entry name" value="SusD_RagB_dom"/>
</dbReference>
<dbReference type="RefSeq" id="WP_103914626.1">
    <property type="nucleotide sequence ID" value="NZ_FNUS01000007.1"/>
</dbReference>
<gene>
    <name evidence="9" type="ORF">SAMN05421847_2793</name>
</gene>
<keyword evidence="4" id="KW-0472">Membrane</keyword>
<feature type="chain" id="PRO_5009293477" evidence="6">
    <location>
        <begin position="23"/>
        <end position="488"/>
    </location>
</feature>
<dbReference type="EMBL" id="FNUS01000007">
    <property type="protein sequence ID" value="SEG57014.1"/>
    <property type="molecule type" value="Genomic_DNA"/>
</dbReference>
<evidence type="ECO:0000259" key="8">
    <source>
        <dbReference type="Pfam" id="PF14322"/>
    </source>
</evidence>
<keyword evidence="10" id="KW-1185">Reference proteome</keyword>
<comment type="similarity">
    <text evidence="2">Belongs to the SusD family.</text>
</comment>
<dbReference type="Proteomes" id="UP000236738">
    <property type="component" value="Unassembled WGS sequence"/>
</dbReference>
<evidence type="ECO:0000256" key="4">
    <source>
        <dbReference type="ARBA" id="ARBA00023136"/>
    </source>
</evidence>
<keyword evidence="3 6" id="KW-0732">Signal</keyword>
<comment type="subcellular location">
    <subcellularLocation>
        <location evidence="1">Cell outer membrane</location>
    </subcellularLocation>
</comment>
<feature type="signal peptide" evidence="6">
    <location>
        <begin position="1"/>
        <end position="22"/>
    </location>
</feature>
<evidence type="ECO:0000256" key="5">
    <source>
        <dbReference type="ARBA" id="ARBA00023237"/>
    </source>
</evidence>
<keyword evidence="5" id="KW-0998">Cell outer membrane</keyword>
<accession>A0A1H6B8Y8</accession>
<dbReference type="GO" id="GO:0009279">
    <property type="term" value="C:cell outer membrane"/>
    <property type="evidence" value="ECO:0007669"/>
    <property type="project" value="UniProtKB-SubCell"/>
</dbReference>
<feature type="domain" description="RagB/SusD" evidence="7">
    <location>
        <begin position="271"/>
        <end position="488"/>
    </location>
</feature>